<evidence type="ECO:0000256" key="2">
    <source>
        <dbReference type="ARBA" id="ARBA00023125"/>
    </source>
</evidence>
<proteinExistence type="predicted"/>
<dbReference type="SUPFAM" id="SSF56712">
    <property type="entry name" value="Prokaryotic type I DNA topoisomerase"/>
    <property type="match status" value="1"/>
</dbReference>
<name>K1UET1_9ZZZZ</name>
<dbReference type="GO" id="GO:0003917">
    <property type="term" value="F:DNA topoisomerase type I (single strand cut, ATP-independent) activity"/>
    <property type="evidence" value="ECO:0007669"/>
    <property type="project" value="InterPro"/>
</dbReference>
<dbReference type="InterPro" id="IPR023405">
    <property type="entry name" value="Topo_IA_core_domain"/>
</dbReference>
<comment type="caution">
    <text evidence="5">The sequence shown here is derived from an EMBL/GenBank/DDBJ whole genome shotgun (WGS) entry which is preliminary data.</text>
</comment>
<feature type="non-terminal residue" evidence="5">
    <location>
        <position position="283"/>
    </location>
</feature>
<protein>
    <submittedName>
        <fullName evidence="5">DNA topoisomerase III</fullName>
    </submittedName>
</protein>
<dbReference type="InterPro" id="IPR013824">
    <property type="entry name" value="Topo_IA_cen_sub1"/>
</dbReference>
<dbReference type="AlphaFoldDB" id="K1UET1"/>
<keyword evidence="2" id="KW-0238">DNA-binding</keyword>
<keyword evidence="1" id="KW-0799">Topoisomerase</keyword>
<dbReference type="InterPro" id="IPR013826">
    <property type="entry name" value="Topo_IA_cen_sub3"/>
</dbReference>
<dbReference type="Pfam" id="PF01131">
    <property type="entry name" value="Topoisom_bac"/>
    <property type="match status" value="1"/>
</dbReference>
<reference evidence="5" key="1">
    <citation type="journal article" date="2013" name="Environ. Microbiol.">
        <title>Microbiota from the distal guts of lean and obese adolescents exhibit partial functional redundancy besides clear differences in community structure.</title>
        <authorList>
            <person name="Ferrer M."/>
            <person name="Ruiz A."/>
            <person name="Lanza F."/>
            <person name="Haange S.B."/>
            <person name="Oberbach A."/>
            <person name="Till H."/>
            <person name="Bargiela R."/>
            <person name="Campoy C."/>
            <person name="Segura M.T."/>
            <person name="Richter M."/>
            <person name="von Bergen M."/>
            <person name="Seifert J."/>
            <person name="Suarez A."/>
        </authorList>
    </citation>
    <scope>NUCLEOTIDE SEQUENCE</scope>
</reference>
<dbReference type="InterPro" id="IPR013497">
    <property type="entry name" value="Topo_IA_cen"/>
</dbReference>
<dbReference type="Gene3D" id="1.10.460.10">
    <property type="entry name" value="Topoisomerase I, domain 2"/>
    <property type="match status" value="1"/>
</dbReference>
<dbReference type="InterPro" id="IPR013825">
    <property type="entry name" value="Topo_IA_cen_sub2"/>
</dbReference>
<dbReference type="InterPro" id="IPR000380">
    <property type="entry name" value="Topo_IA"/>
</dbReference>
<dbReference type="GO" id="GO:0043597">
    <property type="term" value="C:cytoplasmic replication fork"/>
    <property type="evidence" value="ECO:0007669"/>
    <property type="project" value="TreeGrafter"/>
</dbReference>
<evidence type="ECO:0000256" key="3">
    <source>
        <dbReference type="ARBA" id="ARBA00023235"/>
    </source>
</evidence>
<dbReference type="InterPro" id="IPR003602">
    <property type="entry name" value="Topo_IA_DNA-bd_dom"/>
</dbReference>
<dbReference type="PANTHER" id="PTHR11390">
    <property type="entry name" value="PROKARYOTIC DNA TOPOISOMERASE"/>
    <property type="match status" value="1"/>
</dbReference>
<accession>K1UET1</accession>
<evidence type="ECO:0000313" key="5">
    <source>
        <dbReference type="EMBL" id="EKC78504.1"/>
    </source>
</evidence>
<dbReference type="SMART" id="SM00437">
    <property type="entry name" value="TOP1Ac"/>
    <property type="match status" value="1"/>
</dbReference>
<dbReference type="GO" id="GO:0003677">
    <property type="term" value="F:DNA binding"/>
    <property type="evidence" value="ECO:0007669"/>
    <property type="project" value="UniProtKB-KW"/>
</dbReference>
<dbReference type="Gene3D" id="2.70.20.10">
    <property type="entry name" value="Topoisomerase I, domain 3"/>
    <property type="match status" value="1"/>
</dbReference>
<dbReference type="GO" id="GO:0006310">
    <property type="term" value="P:DNA recombination"/>
    <property type="evidence" value="ECO:0007669"/>
    <property type="project" value="TreeGrafter"/>
</dbReference>
<sequence>PTLALLVQREAEISAFAAEPFYTVQLDCGFPATTDRMKDRTDADAIANACKGKAVTVKSVERKEKSEKAPALYDLTSLQRDANRVLGYTSQQTLDYLQALYEKKLCTYPRTDSRYLTDDMEGSVPGLVAAAAAVCGMEKPPTICAKQVCSRQKVTDHHAIVPTISAEKVDMASLPLGEREVLKLAARGLLRAVDEPHRYAETVITVDCAGQSFTAKGKTVLAPGWKRYEQEQAEAAPALPVVTENQTLSVSAASVKTGKTTPPKHFTEAICCERGIRIAHRKE</sequence>
<dbReference type="PROSITE" id="PS52039">
    <property type="entry name" value="TOPO_IA_2"/>
    <property type="match status" value="1"/>
</dbReference>
<feature type="non-terminal residue" evidence="5">
    <location>
        <position position="1"/>
    </location>
</feature>
<dbReference type="GO" id="GO:0006281">
    <property type="term" value="P:DNA repair"/>
    <property type="evidence" value="ECO:0007669"/>
    <property type="project" value="TreeGrafter"/>
</dbReference>
<organism evidence="5">
    <name type="scientific">human gut metagenome</name>
    <dbReference type="NCBI Taxonomy" id="408170"/>
    <lineage>
        <taxon>unclassified sequences</taxon>
        <taxon>metagenomes</taxon>
        <taxon>organismal metagenomes</taxon>
    </lineage>
</organism>
<gene>
    <name evidence="5" type="ORF">LEA_03414</name>
</gene>
<dbReference type="GO" id="GO:0006265">
    <property type="term" value="P:DNA topological change"/>
    <property type="evidence" value="ECO:0007669"/>
    <property type="project" value="InterPro"/>
</dbReference>
<keyword evidence="3 5" id="KW-0413">Isomerase</keyword>
<evidence type="ECO:0000259" key="4">
    <source>
        <dbReference type="PROSITE" id="PS52039"/>
    </source>
</evidence>
<dbReference type="EMBL" id="AJWY01002262">
    <property type="protein sequence ID" value="EKC78504.1"/>
    <property type="molecule type" value="Genomic_DNA"/>
</dbReference>
<dbReference type="PANTHER" id="PTHR11390:SF21">
    <property type="entry name" value="DNA TOPOISOMERASE 3-ALPHA"/>
    <property type="match status" value="1"/>
</dbReference>
<dbReference type="Gene3D" id="1.10.290.10">
    <property type="entry name" value="Topoisomerase I, domain 4"/>
    <property type="match status" value="1"/>
</dbReference>
<evidence type="ECO:0000256" key="1">
    <source>
        <dbReference type="ARBA" id="ARBA00023029"/>
    </source>
</evidence>
<feature type="domain" description="Topo IA-type catalytic" evidence="4">
    <location>
        <begin position="1"/>
        <end position="283"/>
    </location>
</feature>